<protein>
    <submittedName>
        <fullName evidence="3">Toxic anion resistance protein</fullName>
    </submittedName>
</protein>
<reference evidence="3" key="1">
    <citation type="submission" date="2019-03" db="EMBL/GenBank/DDBJ databases">
        <title>Metabolic reconstructions from genomes of highly enriched 'Candidatus Accumulibacter' and 'Candidatus Competibacter' bioreactor populations.</title>
        <authorList>
            <person name="Annavajhala M.K."/>
            <person name="Welles L."/>
            <person name="Abbas B."/>
            <person name="Sorokin D."/>
            <person name="Park H."/>
            <person name="Van Loosdrecht M."/>
            <person name="Chandran K."/>
        </authorList>
    </citation>
    <scope>NUCLEOTIDE SEQUENCE</scope>
    <source>
        <strain evidence="3">SBR_L</strain>
    </source>
</reference>
<organism evidence="3 4">
    <name type="scientific">Candidatus Accumulibacter contiguus</name>
    <dbReference type="NCBI Taxonomy" id="2954381"/>
    <lineage>
        <taxon>Bacteria</taxon>
        <taxon>Pseudomonadati</taxon>
        <taxon>Pseudomonadota</taxon>
        <taxon>Betaproteobacteria</taxon>
        <taxon>Candidatus Accumulibacter</taxon>
    </lineage>
</organism>
<accession>A0ABX1TCD4</accession>
<dbReference type="Proteomes" id="UP000886469">
    <property type="component" value="Unassembled WGS sequence"/>
</dbReference>
<dbReference type="EMBL" id="SPMX01000050">
    <property type="protein sequence ID" value="NMQ06621.1"/>
    <property type="molecule type" value="Genomic_DNA"/>
</dbReference>
<dbReference type="Pfam" id="PF05816">
    <property type="entry name" value="TelA"/>
    <property type="match status" value="1"/>
</dbReference>
<name>A0ABX1TCD4_9PROT</name>
<dbReference type="PANTHER" id="PTHR38432:SF1">
    <property type="entry name" value="TELA-LIKE PROTEIN SAOUHSC_01408"/>
    <property type="match status" value="1"/>
</dbReference>
<proteinExistence type="inferred from homology"/>
<dbReference type="PANTHER" id="PTHR38432">
    <property type="entry name" value="TELA-LIKE PROTEIN SAOUHSC_01408"/>
    <property type="match status" value="1"/>
</dbReference>
<sequence>MSSDPSKPAGHSPRQSVPDLAAASPAADPLVVQARQFVDHLLERAAAQQAAGRDEVEHLGHLEQAELARRSAMLKEPLRALAGRAEDGGDVAQALLALRDRVEELDPARFDLEPGFATRLIGYIPGIGTPLKRYFSRYESVSTVIDRILQSLRAGKEQLRRDNLTLQGDQKEMHALAERLEHSIGLSRLVDAELEQRLATQIEPDTAQARFVAEELLFPLRQRIQDMQQQLLVGQQGYLTTEVIVRNNRELMRGVDRAVNVTVNALQTAVALALALANQKIVLDKVQTITDTTNKLIGATAARLKSQGVDIHRQAAATQLDLEVLRKAFSDVRAALDALASFRRAALPEMAKSILEMDRIAVAAAGSVRALQQGNAAADDWHTPDQNGA</sequence>
<comment type="caution">
    <text evidence="3">The sequence shown here is derived from an EMBL/GenBank/DDBJ whole genome shotgun (WGS) entry which is preliminary data.</text>
</comment>
<evidence type="ECO:0000313" key="3">
    <source>
        <dbReference type="EMBL" id="NMQ06621.1"/>
    </source>
</evidence>
<evidence type="ECO:0000256" key="1">
    <source>
        <dbReference type="ARBA" id="ARBA00005541"/>
    </source>
</evidence>
<evidence type="ECO:0000313" key="4">
    <source>
        <dbReference type="Proteomes" id="UP000886469"/>
    </source>
</evidence>
<dbReference type="RefSeq" id="WP_169071115.1">
    <property type="nucleotide sequence ID" value="NZ_JAZKUC010000002.1"/>
</dbReference>
<evidence type="ECO:0000256" key="2">
    <source>
        <dbReference type="SAM" id="MobiDB-lite"/>
    </source>
</evidence>
<feature type="compositionally biased region" description="Low complexity" evidence="2">
    <location>
        <begin position="16"/>
        <end position="25"/>
    </location>
</feature>
<feature type="region of interest" description="Disordered" evidence="2">
    <location>
        <begin position="1"/>
        <end position="25"/>
    </location>
</feature>
<keyword evidence="4" id="KW-1185">Reference proteome</keyword>
<comment type="similarity">
    <text evidence="1">Belongs to the TelA family.</text>
</comment>
<dbReference type="InterPro" id="IPR008863">
    <property type="entry name" value="Toxic_anion-R_TelA"/>
</dbReference>
<gene>
    <name evidence="3" type="ORF">E4Q08_15900</name>
</gene>